<dbReference type="Proteomes" id="UP000626109">
    <property type="component" value="Unassembled WGS sequence"/>
</dbReference>
<protein>
    <submittedName>
        <fullName evidence="1">Uncharacterized protein</fullName>
    </submittedName>
</protein>
<proteinExistence type="predicted"/>
<comment type="caution">
    <text evidence="1">The sequence shown here is derived from an EMBL/GenBank/DDBJ whole genome shotgun (WGS) entry which is preliminary data.</text>
</comment>
<dbReference type="AlphaFoldDB" id="A0A813IVU7"/>
<dbReference type="EMBL" id="CAJNNW010014059">
    <property type="protein sequence ID" value="CAE8656180.1"/>
    <property type="molecule type" value="Genomic_DNA"/>
</dbReference>
<accession>A0A813IVU7</accession>
<evidence type="ECO:0000313" key="2">
    <source>
        <dbReference type="Proteomes" id="UP000626109"/>
    </source>
</evidence>
<organism evidence="1 2">
    <name type="scientific">Polarella glacialis</name>
    <name type="common">Dinoflagellate</name>
    <dbReference type="NCBI Taxonomy" id="89957"/>
    <lineage>
        <taxon>Eukaryota</taxon>
        <taxon>Sar</taxon>
        <taxon>Alveolata</taxon>
        <taxon>Dinophyceae</taxon>
        <taxon>Suessiales</taxon>
        <taxon>Suessiaceae</taxon>
        <taxon>Polarella</taxon>
    </lineage>
</organism>
<feature type="non-terminal residue" evidence="1">
    <location>
        <position position="122"/>
    </location>
</feature>
<name>A0A813IVU7_POLGL</name>
<evidence type="ECO:0000313" key="1">
    <source>
        <dbReference type="EMBL" id="CAE8656180.1"/>
    </source>
</evidence>
<gene>
    <name evidence="1" type="ORF">PGLA2088_LOCUS12004</name>
</gene>
<reference evidence="1" key="1">
    <citation type="submission" date="2021-02" db="EMBL/GenBank/DDBJ databases">
        <authorList>
            <person name="Dougan E. K."/>
            <person name="Rhodes N."/>
            <person name="Thang M."/>
            <person name="Chan C."/>
        </authorList>
    </citation>
    <scope>NUCLEOTIDE SEQUENCE</scope>
</reference>
<sequence length="122" mass="12825">AWQMDAPSSDSSRRRSPAEFARQMLEQSAAAFDHLGPLRALLDPPESEFRLAAVAAAAAAAAAAAGTAPPYRSRFLPEFMSGPAAASARRAESVRDDVSEVFGAWPPSESVSVAPELQELLG</sequence>
<feature type="non-terminal residue" evidence="1">
    <location>
        <position position="1"/>
    </location>
</feature>